<dbReference type="SUPFAM" id="SSF57997">
    <property type="entry name" value="Tropomyosin"/>
    <property type="match status" value="1"/>
</dbReference>
<keyword evidence="4" id="KW-1185">Reference proteome</keyword>
<comment type="caution">
    <text evidence="3">The sequence shown here is derived from an EMBL/GenBank/DDBJ whole genome shotgun (WGS) entry which is preliminary data.</text>
</comment>
<accession>A0A1J4L029</accession>
<feature type="compositionally biased region" description="Basic and acidic residues" evidence="1">
    <location>
        <begin position="231"/>
        <end position="250"/>
    </location>
</feature>
<dbReference type="InterPro" id="IPR051425">
    <property type="entry name" value="Formin_Homology"/>
</dbReference>
<feature type="domain" description="FH2" evidence="2">
    <location>
        <begin position="385"/>
        <end position="775"/>
    </location>
</feature>
<protein>
    <submittedName>
        <fullName evidence="3">Formin like proteiny 2 Domain containing protein</fullName>
    </submittedName>
</protein>
<dbReference type="InterPro" id="IPR015425">
    <property type="entry name" value="FH2_Formin"/>
</dbReference>
<feature type="compositionally biased region" description="Basic and acidic residues" evidence="1">
    <location>
        <begin position="177"/>
        <end position="189"/>
    </location>
</feature>
<evidence type="ECO:0000313" key="4">
    <source>
        <dbReference type="Proteomes" id="UP000179807"/>
    </source>
</evidence>
<dbReference type="AlphaFoldDB" id="A0A1J4L029"/>
<feature type="region of interest" description="Disordered" evidence="1">
    <location>
        <begin position="764"/>
        <end position="786"/>
    </location>
</feature>
<dbReference type="Gene3D" id="1.20.58.2220">
    <property type="entry name" value="Formin, FH2 domain"/>
    <property type="match status" value="1"/>
</dbReference>
<feature type="compositionally biased region" description="Pro residues" evidence="1">
    <location>
        <begin position="316"/>
        <end position="395"/>
    </location>
</feature>
<dbReference type="RefSeq" id="XP_068368446.1">
    <property type="nucleotide sequence ID" value="XM_068497683.1"/>
</dbReference>
<dbReference type="PROSITE" id="PS51444">
    <property type="entry name" value="FH2"/>
    <property type="match status" value="1"/>
</dbReference>
<dbReference type="GeneID" id="94832387"/>
<feature type="region of interest" description="Disordered" evidence="1">
    <location>
        <begin position="231"/>
        <end position="399"/>
    </location>
</feature>
<dbReference type="PANTHER" id="PTHR45725:SF1">
    <property type="entry name" value="DISHEVELLED ASSOCIATED ACTIVATOR OF MORPHOGENESIS, ISOFORM D"/>
    <property type="match status" value="1"/>
</dbReference>
<feature type="region of interest" description="Disordered" evidence="1">
    <location>
        <begin position="164"/>
        <end position="197"/>
    </location>
</feature>
<sequence length="837" mass="93442">MLKALQEIESPIPPILSIISTLEEESRCINAIFPNHSVNMFNINDITSVLMSACEPKYLMYNISISLLDLCYKHPPLFKNILTYFYNVVNIIRINAAAGKPEKYQQAFDLARDLKRAIKLRLEPENHLMKELSLKMYGNSADIATQPLMEIVSEATSGSVDAFSKQMDSLRTLPPPRKHDDGPSTREEEPSGATDSLMLQSIVADYESKMKSLASQIDGLKESCKLAMEKKDEKEKENMELQSKLEEFKRNPSLVQDSSSTQEMESTKRIGGSESGEGNEKVSQLEQIVNEKDREIEELKRQLQLAQSQTPNPDGGFPPPPPPPPPGDVPPPPPPPPPPPGGGPPPPPPPPPPPGAPGMPPPPPPPPGMGGMPGAPPPPPMGPPKRPNPKPPKPCRPIYWTKIPDVQSEKTLWKSIDDGKCVLDEEKLIELFAQAETSKPAKSAERKEDAPPKPKIVEILDPNRSKMISIMVSRFRRPHSEVANQIRNLDDALTEDECISLKNNLPTPEEISAVDAYDGDPNLLGKAEQFVKAVSKVKLLQLHVDFLVLKKTFESQMEDVEKPITFIKDSLKAIKTSQRLKELLAMLLRIGNIINGGTNRGGAYGFKLDFLDKVREIRTIQPGVLLVNYLAEQFPVEELYEQLVVIKKALQVDLETTRKSFKQLEMTFNRLDKSMPQAEKLILDADTYTLYPQFNKFKSENQKRIENQPKEFEEIDTNYKEIVTAYGEEPEKTQMPDFFSVFIKLAEELRRAKDQNEQRKIAEEKAAQRALQGGNKNVKRGPTLTAGDAQRGVLDELMKTLQAGPAGLRKVNMAPRPEAKQPDTNDLAAAFARVRKS</sequence>
<dbReference type="OrthoDB" id="26518at2759"/>
<name>A0A1J4L029_9EUKA</name>
<dbReference type="PANTHER" id="PTHR45725">
    <property type="entry name" value="FORMIN HOMOLOGY 2 FAMILY MEMBER"/>
    <property type="match status" value="1"/>
</dbReference>
<dbReference type="Pfam" id="PF02181">
    <property type="entry name" value="FH2"/>
    <property type="match status" value="1"/>
</dbReference>
<dbReference type="EMBL" id="MLAK01000239">
    <property type="protein sequence ID" value="OHT15310.1"/>
    <property type="molecule type" value="Genomic_DNA"/>
</dbReference>
<evidence type="ECO:0000256" key="1">
    <source>
        <dbReference type="SAM" id="MobiDB-lite"/>
    </source>
</evidence>
<dbReference type="SMART" id="SM00498">
    <property type="entry name" value="FH2"/>
    <property type="match status" value="1"/>
</dbReference>
<evidence type="ECO:0000259" key="2">
    <source>
        <dbReference type="PROSITE" id="PS51444"/>
    </source>
</evidence>
<dbReference type="Proteomes" id="UP000179807">
    <property type="component" value="Unassembled WGS sequence"/>
</dbReference>
<dbReference type="SUPFAM" id="SSF101447">
    <property type="entry name" value="Formin homology 2 domain (FH2 domain)"/>
    <property type="match status" value="1"/>
</dbReference>
<feature type="compositionally biased region" description="Polar residues" evidence="1">
    <location>
        <begin position="253"/>
        <end position="264"/>
    </location>
</feature>
<evidence type="ECO:0000313" key="3">
    <source>
        <dbReference type="EMBL" id="OHT15310.1"/>
    </source>
</evidence>
<feature type="compositionally biased region" description="Basic and acidic residues" evidence="1">
    <location>
        <begin position="289"/>
        <end position="301"/>
    </location>
</feature>
<organism evidence="3 4">
    <name type="scientific">Tritrichomonas foetus</name>
    <dbReference type="NCBI Taxonomy" id="1144522"/>
    <lineage>
        <taxon>Eukaryota</taxon>
        <taxon>Metamonada</taxon>
        <taxon>Parabasalia</taxon>
        <taxon>Tritrichomonadida</taxon>
        <taxon>Tritrichomonadidae</taxon>
        <taxon>Tritrichomonas</taxon>
    </lineage>
</organism>
<proteinExistence type="predicted"/>
<reference evidence="3" key="1">
    <citation type="submission" date="2016-10" db="EMBL/GenBank/DDBJ databases">
        <authorList>
            <person name="Benchimol M."/>
            <person name="Almeida L.G."/>
            <person name="Vasconcelos A.T."/>
            <person name="Perreira-Neves A."/>
            <person name="Rosa I.A."/>
            <person name="Tasca T."/>
            <person name="Bogo M.R."/>
            <person name="de Souza W."/>
        </authorList>
    </citation>
    <scope>NUCLEOTIDE SEQUENCE [LARGE SCALE GENOMIC DNA]</scope>
    <source>
        <strain evidence="3">K</strain>
    </source>
</reference>
<dbReference type="InterPro" id="IPR042201">
    <property type="entry name" value="FH2_Formin_sf"/>
</dbReference>
<gene>
    <name evidence="3" type="ORF">TRFO_14219</name>
</gene>
<dbReference type="VEuPathDB" id="TrichDB:TRFO_14219"/>